<reference evidence="1" key="1">
    <citation type="submission" date="2016-05" db="EMBL/GenBank/DDBJ databases">
        <authorList>
            <person name="Lavstsen T."/>
            <person name="Jespersen J.S."/>
        </authorList>
    </citation>
    <scope>NUCLEOTIDE SEQUENCE</scope>
    <source>
        <tissue evidence="1">Brain</tissue>
    </source>
</reference>
<feature type="non-terminal residue" evidence="1">
    <location>
        <position position="84"/>
    </location>
</feature>
<dbReference type="AlphaFoldDB" id="A0A1A8AXZ5"/>
<proteinExistence type="predicted"/>
<accession>A0A1A8AXZ5</accession>
<sequence length="84" mass="9616">MFYTFTSLLDASDESESDVFVVLLEVVLPRIFDPNGHPLVRSYSNTTKYSLLEMILVGTAPYHQGKYTLNDWLKGQRTVTHFNS</sequence>
<gene>
    <name evidence="1" type="primary">Nfu_g_1_009133</name>
</gene>
<evidence type="ECO:0000313" key="1">
    <source>
        <dbReference type="EMBL" id="SBP59356.1"/>
    </source>
</evidence>
<protein>
    <submittedName>
        <fullName evidence="1">Uncharacterized protein</fullName>
    </submittedName>
</protein>
<organism evidence="1">
    <name type="scientific">Nothobranchius furzeri</name>
    <name type="common">Turquoise killifish</name>
    <dbReference type="NCBI Taxonomy" id="105023"/>
    <lineage>
        <taxon>Eukaryota</taxon>
        <taxon>Metazoa</taxon>
        <taxon>Chordata</taxon>
        <taxon>Craniata</taxon>
        <taxon>Vertebrata</taxon>
        <taxon>Euteleostomi</taxon>
        <taxon>Actinopterygii</taxon>
        <taxon>Neopterygii</taxon>
        <taxon>Teleostei</taxon>
        <taxon>Neoteleostei</taxon>
        <taxon>Acanthomorphata</taxon>
        <taxon>Ovalentaria</taxon>
        <taxon>Atherinomorphae</taxon>
        <taxon>Cyprinodontiformes</taxon>
        <taxon>Nothobranchiidae</taxon>
        <taxon>Nothobranchius</taxon>
    </lineage>
</organism>
<dbReference type="EMBL" id="HADY01020871">
    <property type="protein sequence ID" value="SBP59356.1"/>
    <property type="molecule type" value="Transcribed_RNA"/>
</dbReference>
<name>A0A1A8AXZ5_NOTFU</name>
<reference evidence="1" key="2">
    <citation type="submission" date="2016-06" db="EMBL/GenBank/DDBJ databases">
        <title>The genome of a short-lived fish provides insights into sex chromosome evolution and the genetic control of aging.</title>
        <authorList>
            <person name="Reichwald K."/>
            <person name="Felder M."/>
            <person name="Petzold A."/>
            <person name="Koch P."/>
            <person name="Groth M."/>
            <person name="Platzer M."/>
        </authorList>
    </citation>
    <scope>NUCLEOTIDE SEQUENCE</scope>
    <source>
        <tissue evidence="1">Brain</tissue>
    </source>
</reference>